<dbReference type="InterPro" id="IPR011009">
    <property type="entry name" value="Kinase-like_dom_sf"/>
</dbReference>
<evidence type="ECO:0000256" key="2">
    <source>
        <dbReference type="ARBA" id="ARBA00012513"/>
    </source>
</evidence>
<keyword evidence="5" id="KW-0597">Phosphoprotein</keyword>
<dbReference type="PANTHER" id="PTHR48008:SF14">
    <property type="entry name" value="PROTEIN KINASE DOMAIN-CONTAINING PROTEIN"/>
    <property type="match status" value="1"/>
</dbReference>
<evidence type="ECO:0000256" key="16">
    <source>
        <dbReference type="ARBA" id="ARBA00023170"/>
    </source>
</evidence>
<dbReference type="EMBL" id="CM018040">
    <property type="protein sequence ID" value="KAA8535562.1"/>
    <property type="molecule type" value="Genomic_DNA"/>
</dbReference>
<keyword evidence="9" id="KW-0732">Signal</keyword>
<dbReference type="Gene3D" id="1.10.510.10">
    <property type="entry name" value="Transferase(Phosphotransferase) domain 1"/>
    <property type="match status" value="1"/>
</dbReference>
<proteinExistence type="predicted"/>
<comment type="catalytic activity">
    <reaction evidence="19">
        <text>L-seryl-[protein] + ATP = O-phospho-L-seryl-[protein] + ADP + H(+)</text>
        <dbReference type="Rhea" id="RHEA:17989"/>
        <dbReference type="Rhea" id="RHEA-COMP:9863"/>
        <dbReference type="Rhea" id="RHEA-COMP:11604"/>
        <dbReference type="ChEBI" id="CHEBI:15378"/>
        <dbReference type="ChEBI" id="CHEBI:29999"/>
        <dbReference type="ChEBI" id="CHEBI:30616"/>
        <dbReference type="ChEBI" id="CHEBI:83421"/>
        <dbReference type="ChEBI" id="CHEBI:456216"/>
        <dbReference type="EC" id="2.7.11.1"/>
    </reaction>
</comment>
<dbReference type="PROSITE" id="PS00108">
    <property type="entry name" value="PROTEIN_KINASE_ST"/>
    <property type="match status" value="1"/>
</dbReference>
<keyword evidence="4" id="KW-0723">Serine/threonine-protein kinase</keyword>
<dbReference type="AlphaFoldDB" id="A0A5J5B127"/>
<keyword evidence="16" id="KW-0675">Receptor</keyword>
<evidence type="ECO:0000256" key="5">
    <source>
        <dbReference type="ARBA" id="ARBA00022553"/>
    </source>
</evidence>
<dbReference type="FunFam" id="1.10.510.10:FF:000358">
    <property type="entry name" value="Putative leucine-rich repeat receptor-like serine/threonine-protein kinase"/>
    <property type="match status" value="1"/>
</dbReference>
<reference evidence="21 22" key="1">
    <citation type="submission" date="2019-09" db="EMBL/GenBank/DDBJ databases">
        <title>A chromosome-level genome assembly of the Chinese tupelo Nyssa sinensis.</title>
        <authorList>
            <person name="Yang X."/>
            <person name="Kang M."/>
            <person name="Yang Y."/>
            <person name="Xiong H."/>
            <person name="Wang M."/>
            <person name="Zhang Z."/>
            <person name="Wang Z."/>
            <person name="Wu H."/>
            <person name="Ma T."/>
            <person name="Liu J."/>
            <person name="Xi Z."/>
        </authorList>
    </citation>
    <scope>NUCLEOTIDE SEQUENCE [LARGE SCALE GENOMIC DNA]</scope>
    <source>
        <strain evidence="21">J267</strain>
        <tissue evidence="21">Leaf</tissue>
    </source>
</reference>
<dbReference type="InterPro" id="IPR008271">
    <property type="entry name" value="Ser/Thr_kinase_AS"/>
</dbReference>
<evidence type="ECO:0000256" key="3">
    <source>
        <dbReference type="ARBA" id="ARBA00022475"/>
    </source>
</evidence>
<sequence>MPNGSLEKWFYSHNYCLDLFQRVSIMFDVALALEYLHHGQSEPIVHCDLKPINVLLDEDMVAHVCDFGIAKILAKNQTATQTKTLEYGSEGRVSTRGDIFSYGIMLLETFTRKKPTDEMFTGELSLRHWVNASLLDNLMEVVDCSLLRMEKGDMTATQDSVLAIMELGLECCKELPEERNDIQEVVSKLNKIKLQLIHNRRT</sequence>
<evidence type="ECO:0000256" key="6">
    <source>
        <dbReference type="ARBA" id="ARBA00022614"/>
    </source>
</evidence>
<keyword evidence="10" id="KW-0677">Repeat</keyword>
<evidence type="ECO:0000256" key="10">
    <source>
        <dbReference type="ARBA" id="ARBA00022737"/>
    </source>
</evidence>
<evidence type="ECO:0000256" key="12">
    <source>
        <dbReference type="ARBA" id="ARBA00022777"/>
    </source>
</evidence>
<keyword evidence="3" id="KW-1003">Cell membrane</keyword>
<evidence type="ECO:0000256" key="11">
    <source>
        <dbReference type="ARBA" id="ARBA00022741"/>
    </source>
</evidence>
<keyword evidence="13" id="KW-0067">ATP-binding</keyword>
<evidence type="ECO:0000313" key="21">
    <source>
        <dbReference type="EMBL" id="KAA8535562.1"/>
    </source>
</evidence>
<dbReference type="Pfam" id="PF00069">
    <property type="entry name" value="Pkinase"/>
    <property type="match status" value="1"/>
</dbReference>
<dbReference type="Proteomes" id="UP000325577">
    <property type="component" value="Linkage Group LG17"/>
</dbReference>
<feature type="domain" description="Protein kinase" evidence="20">
    <location>
        <begin position="1"/>
        <end position="194"/>
    </location>
</feature>
<dbReference type="InterPro" id="IPR052451">
    <property type="entry name" value="Ser/Thr_kinase-like"/>
</dbReference>
<keyword evidence="8" id="KW-0812">Transmembrane</keyword>
<keyword evidence="14" id="KW-1133">Transmembrane helix</keyword>
<comment type="catalytic activity">
    <reaction evidence="18">
        <text>L-threonyl-[protein] + ATP = O-phospho-L-threonyl-[protein] + ADP + H(+)</text>
        <dbReference type="Rhea" id="RHEA:46608"/>
        <dbReference type="Rhea" id="RHEA-COMP:11060"/>
        <dbReference type="Rhea" id="RHEA-COMP:11605"/>
        <dbReference type="ChEBI" id="CHEBI:15378"/>
        <dbReference type="ChEBI" id="CHEBI:30013"/>
        <dbReference type="ChEBI" id="CHEBI:30616"/>
        <dbReference type="ChEBI" id="CHEBI:61977"/>
        <dbReference type="ChEBI" id="CHEBI:456216"/>
        <dbReference type="EC" id="2.7.11.1"/>
    </reaction>
</comment>
<gene>
    <name evidence="21" type="ORF">F0562_030552</name>
</gene>
<dbReference type="SUPFAM" id="SSF56112">
    <property type="entry name" value="Protein kinase-like (PK-like)"/>
    <property type="match status" value="1"/>
</dbReference>
<keyword evidence="22" id="KW-1185">Reference proteome</keyword>
<keyword evidence="17" id="KW-0325">Glycoprotein</keyword>
<dbReference type="SMART" id="SM00220">
    <property type="entry name" value="S_TKc"/>
    <property type="match status" value="1"/>
</dbReference>
<evidence type="ECO:0000256" key="1">
    <source>
        <dbReference type="ARBA" id="ARBA00004162"/>
    </source>
</evidence>
<comment type="subcellular location">
    <subcellularLocation>
        <location evidence="1">Cell membrane</location>
        <topology evidence="1">Single-pass membrane protein</topology>
    </subcellularLocation>
</comment>
<evidence type="ECO:0000256" key="14">
    <source>
        <dbReference type="ARBA" id="ARBA00022989"/>
    </source>
</evidence>
<dbReference type="PROSITE" id="PS50011">
    <property type="entry name" value="PROTEIN_KINASE_DOM"/>
    <property type="match status" value="1"/>
</dbReference>
<dbReference type="GO" id="GO:0004674">
    <property type="term" value="F:protein serine/threonine kinase activity"/>
    <property type="evidence" value="ECO:0007669"/>
    <property type="project" value="UniProtKB-KW"/>
</dbReference>
<evidence type="ECO:0000313" key="22">
    <source>
        <dbReference type="Proteomes" id="UP000325577"/>
    </source>
</evidence>
<evidence type="ECO:0000259" key="20">
    <source>
        <dbReference type="PROSITE" id="PS50011"/>
    </source>
</evidence>
<organism evidence="21 22">
    <name type="scientific">Nyssa sinensis</name>
    <dbReference type="NCBI Taxonomy" id="561372"/>
    <lineage>
        <taxon>Eukaryota</taxon>
        <taxon>Viridiplantae</taxon>
        <taxon>Streptophyta</taxon>
        <taxon>Embryophyta</taxon>
        <taxon>Tracheophyta</taxon>
        <taxon>Spermatophyta</taxon>
        <taxon>Magnoliopsida</taxon>
        <taxon>eudicotyledons</taxon>
        <taxon>Gunneridae</taxon>
        <taxon>Pentapetalae</taxon>
        <taxon>asterids</taxon>
        <taxon>Cornales</taxon>
        <taxon>Nyssaceae</taxon>
        <taxon>Nyssa</taxon>
    </lineage>
</organism>
<evidence type="ECO:0000256" key="13">
    <source>
        <dbReference type="ARBA" id="ARBA00022840"/>
    </source>
</evidence>
<keyword evidence="15" id="KW-0472">Membrane</keyword>
<accession>A0A5J5B127</accession>
<keyword evidence="12" id="KW-0418">Kinase</keyword>
<keyword evidence="6" id="KW-0433">Leucine-rich repeat</keyword>
<evidence type="ECO:0000256" key="15">
    <source>
        <dbReference type="ARBA" id="ARBA00023136"/>
    </source>
</evidence>
<dbReference type="InterPro" id="IPR000719">
    <property type="entry name" value="Prot_kinase_dom"/>
</dbReference>
<evidence type="ECO:0000256" key="19">
    <source>
        <dbReference type="ARBA" id="ARBA00048679"/>
    </source>
</evidence>
<keyword evidence="7" id="KW-0808">Transferase</keyword>
<evidence type="ECO:0000256" key="8">
    <source>
        <dbReference type="ARBA" id="ARBA00022692"/>
    </source>
</evidence>
<evidence type="ECO:0000256" key="7">
    <source>
        <dbReference type="ARBA" id="ARBA00022679"/>
    </source>
</evidence>
<evidence type="ECO:0000256" key="17">
    <source>
        <dbReference type="ARBA" id="ARBA00023180"/>
    </source>
</evidence>
<dbReference type="OrthoDB" id="1412603at2759"/>
<evidence type="ECO:0000256" key="4">
    <source>
        <dbReference type="ARBA" id="ARBA00022527"/>
    </source>
</evidence>
<dbReference type="PANTHER" id="PTHR48008">
    <property type="entry name" value="LEUCINE-RICH REPEAT RECEPTOR-LIKE PROTEIN KINASE IMK3-RELATED"/>
    <property type="match status" value="1"/>
</dbReference>
<dbReference type="EC" id="2.7.11.1" evidence="2"/>
<keyword evidence="11" id="KW-0547">Nucleotide-binding</keyword>
<evidence type="ECO:0000256" key="18">
    <source>
        <dbReference type="ARBA" id="ARBA00047899"/>
    </source>
</evidence>
<dbReference type="GO" id="GO:0005886">
    <property type="term" value="C:plasma membrane"/>
    <property type="evidence" value="ECO:0007669"/>
    <property type="project" value="UniProtKB-SubCell"/>
</dbReference>
<protein>
    <recommendedName>
        <fullName evidence="2">non-specific serine/threonine protein kinase</fullName>
        <ecNumber evidence="2">2.7.11.1</ecNumber>
    </recommendedName>
</protein>
<name>A0A5J5B127_9ASTE</name>
<evidence type="ECO:0000256" key="9">
    <source>
        <dbReference type="ARBA" id="ARBA00022729"/>
    </source>
</evidence>
<dbReference type="GO" id="GO:0005524">
    <property type="term" value="F:ATP binding"/>
    <property type="evidence" value="ECO:0007669"/>
    <property type="project" value="UniProtKB-KW"/>
</dbReference>